<dbReference type="AlphaFoldDB" id="A0A4C1ZY01"/>
<dbReference type="EMBL" id="BGZK01002317">
    <property type="protein sequence ID" value="GBP92880.1"/>
    <property type="molecule type" value="Genomic_DNA"/>
</dbReference>
<gene>
    <name evidence="1" type="ORF">EVAR_22438_1</name>
</gene>
<evidence type="ECO:0000313" key="1">
    <source>
        <dbReference type="EMBL" id="GBP92880.1"/>
    </source>
</evidence>
<evidence type="ECO:0000313" key="2">
    <source>
        <dbReference type="Proteomes" id="UP000299102"/>
    </source>
</evidence>
<protein>
    <submittedName>
        <fullName evidence="1">Uncharacterized protein</fullName>
    </submittedName>
</protein>
<organism evidence="1 2">
    <name type="scientific">Eumeta variegata</name>
    <name type="common">Bagworm moth</name>
    <name type="synonym">Eumeta japonica</name>
    <dbReference type="NCBI Taxonomy" id="151549"/>
    <lineage>
        <taxon>Eukaryota</taxon>
        <taxon>Metazoa</taxon>
        <taxon>Ecdysozoa</taxon>
        <taxon>Arthropoda</taxon>
        <taxon>Hexapoda</taxon>
        <taxon>Insecta</taxon>
        <taxon>Pterygota</taxon>
        <taxon>Neoptera</taxon>
        <taxon>Endopterygota</taxon>
        <taxon>Lepidoptera</taxon>
        <taxon>Glossata</taxon>
        <taxon>Ditrysia</taxon>
        <taxon>Tineoidea</taxon>
        <taxon>Psychidae</taxon>
        <taxon>Oiketicinae</taxon>
        <taxon>Eumeta</taxon>
    </lineage>
</organism>
<accession>A0A4C1ZY01</accession>
<keyword evidence="2" id="KW-1185">Reference proteome</keyword>
<dbReference type="Proteomes" id="UP000299102">
    <property type="component" value="Unassembled WGS sequence"/>
</dbReference>
<comment type="caution">
    <text evidence="1">The sequence shown here is derived from an EMBL/GenBank/DDBJ whole genome shotgun (WGS) entry which is preliminary data.</text>
</comment>
<sequence length="79" mass="8696">MAWMFVDSWAGCTDFGVHSRISFVDGYRPLINMNKIVWMFDGRLDGLLGTLDAGDVGLTADSWFADCNRTLDSRSDAGG</sequence>
<name>A0A4C1ZY01_EUMVA</name>
<reference evidence="1 2" key="1">
    <citation type="journal article" date="2019" name="Commun. Biol.">
        <title>The bagworm genome reveals a unique fibroin gene that provides high tensile strength.</title>
        <authorList>
            <person name="Kono N."/>
            <person name="Nakamura H."/>
            <person name="Ohtoshi R."/>
            <person name="Tomita M."/>
            <person name="Numata K."/>
            <person name="Arakawa K."/>
        </authorList>
    </citation>
    <scope>NUCLEOTIDE SEQUENCE [LARGE SCALE GENOMIC DNA]</scope>
</reference>
<proteinExistence type="predicted"/>